<dbReference type="EMBL" id="SZYD01000012">
    <property type="protein sequence ID" value="KAD4583999.1"/>
    <property type="molecule type" value="Genomic_DNA"/>
</dbReference>
<reference evidence="2 3" key="1">
    <citation type="submission" date="2019-05" db="EMBL/GenBank/DDBJ databases">
        <title>Mikania micrantha, genome provides insights into the molecular mechanism of rapid growth.</title>
        <authorList>
            <person name="Liu B."/>
        </authorList>
    </citation>
    <scope>NUCLEOTIDE SEQUENCE [LARGE SCALE GENOMIC DNA]</scope>
    <source>
        <strain evidence="2">NLD-2019</strain>
        <tissue evidence="2">Leaf</tissue>
    </source>
</reference>
<gene>
    <name evidence="2" type="ORF">E3N88_21600</name>
</gene>
<organism evidence="2 3">
    <name type="scientific">Mikania micrantha</name>
    <name type="common">bitter vine</name>
    <dbReference type="NCBI Taxonomy" id="192012"/>
    <lineage>
        <taxon>Eukaryota</taxon>
        <taxon>Viridiplantae</taxon>
        <taxon>Streptophyta</taxon>
        <taxon>Embryophyta</taxon>
        <taxon>Tracheophyta</taxon>
        <taxon>Spermatophyta</taxon>
        <taxon>Magnoliopsida</taxon>
        <taxon>eudicotyledons</taxon>
        <taxon>Gunneridae</taxon>
        <taxon>Pentapetalae</taxon>
        <taxon>asterids</taxon>
        <taxon>campanulids</taxon>
        <taxon>Asterales</taxon>
        <taxon>Asteraceae</taxon>
        <taxon>Asteroideae</taxon>
        <taxon>Heliantheae alliance</taxon>
        <taxon>Eupatorieae</taxon>
        <taxon>Mikania</taxon>
    </lineage>
</organism>
<dbReference type="Proteomes" id="UP000326396">
    <property type="component" value="Linkage Group LG2"/>
</dbReference>
<evidence type="ECO:0000256" key="1">
    <source>
        <dbReference type="SAM" id="MobiDB-lite"/>
    </source>
</evidence>
<protein>
    <submittedName>
        <fullName evidence="2">Uncharacterized protein</fullName>
    </submittedName>
</protein>
<proteinExistence type="predicted"/>
<comment type="caution">
    <text evidence="2">The sequence shown here is derived from an EMBL/GenBank/DDBJ whole genome shotgun (WGS) entry which is preliminary data.</text>
</comment>
<feature type="region of interest" description="Disordered" evidence="1">
    <location>
        <begin position="75"/>
        <end position="142"/>
    </location>
</feature>
<keyword evidence="3" id="KW-1185">Reference proteome</keyword>
<name>A0A5N6N8Z5_9ASTR</name>
<sequence length="142" mass="16362">MEDRRWDCGCRNLDLKVEKNATVGAVVELVARAWRVAFSLIRKFKQGQTIVRKRENGDERIKPIEIGLLGSLGAHRGTRWPNRRPTRDTRPTSRGFDLRNPPRYAEDLFDPSPRRPRRTFTRRQPLVPAVKPSPTIPGAPRD</sequence>
<dbReference type="AlphaFoldDB" id="A0A5N6N8Z5"/>
<evidence type="ECO:0000313" key="2">
    <source>
        <dbReference type="EMBL" id="KAD4583999.1"/>
    </source>
</evidence>
<evidence type="ECO:0000313" key="3">
    <source>
        <dbReference type="Proteomes" id="UP000326396"/>
    </source>
</evidence>
<accession>A0A5N6N8Z5</accession>